<evidence type="ECO:0000313" key="2">
    <source>
        <dbReference type="Proteomes" id="UP000814033"/>
    </source>
</evidence>
<accession>A0ACB8RFY0</accession>
<dbReference type="Proteomes" id="UP000814033">
    <property type="component" value="Unassembled WGS sequence"/>
</dbReference>
<sequence length="520" mass="59213">MFLFRRRACKNCIQENMYIRNRLPFRFTKFESKLLDCLPIFEGKLKPWGEWRYWWGEDVEALRRDLDGLLALHGGEDGDAYHQDLSELTEVMGALLEAKRKHADLCESWEGARAEDRYLEMSEQKRERFHDIKDRLMVIGYDEADIDKLWGHKEVAVAKCMTDRIWKRVFPLLQHELDFIIELRLAQEAEERRQERLAFVSPTYAELLRHLPTRLAPFLDCLATVEKHAVIAATVEPDERPAEEFCDRLFDIMTGIADTTLDEVTDYGKRLIALIPETRRSLVTTEVSAHAMCTDEFYTGTAGGLGLATTHFYCSLPTCTLDTPGCGLTAGLDALAARRHFRINEHTPAYCNAAAEATLGLLASLGMGPASSAHELDRVDARFQCGICPRLVQMGSDSMASETLGMCWRAAIEHALTEHKRSETLPWIVLQWDRSHAREDVGWVSAERLGCTHCHHHLEVDGWCEHPEILRHLSEACVVSAIHSWDSFDSLADTVLTRRCKAWIIFTTAGRHFILRSLAG</sequence>
<reference evidence="1" key="1">
    <citation type="submission" date="2021-02" db="EMBL/GenBank/DDBJ databases">
        <authorList>
            <consortium name="DOE Joint Genome Institute"/>
            <person name="Ahrendt S."/>
            <person name="Looney B.P."/>
            <person name="Miyauchi S."/>
            <person name="Morin E."/>
            <person name="Drula E."/>
            <person name="Courty P.E."/>
            <person name="Chicoki N."/>
            <person name="Fauchery L."/>
            <person name="Kohler A."/>
            <person name="Kuo A."/>
            <person name="Labutti K."/>
            <person name="Pangilinan J."/>
            <person name="Lipzen A."/>
            <person name="Riley R."/>
            <person name="Andreopoulos W."/>
            <person name="He G."/>
            <person name="Johnson J."/>
            <person name="Barry K.W."/>
            <person name="Grigoriev I.V."/>
            <person name="Nagy L."/>
            <person name="Hibbett D."/>
            <person name="Henrissat B."/>
            <person name="Matheny P.B."/>
            <person name="Labbe J."/>
            <person name="Martin F."/>
        </authorList>
    </citation>
    <scope>NUCLEOTIDE SEQUENCE</scope>
    <source>
        <strain evidence="1">FP105234-sp</strain>
    </source>
</reference>
<keyword evidence="2" id="KW-1185">Reference proteome</keyword>
<gene>
    <name evidence="1" type="ORF">FA95DRAFT_562879</name>
</gene>
<evidence type="ECO:0000313" key="1">
    <source>
        <dbReference type="EMBL" id="KAI0042503.1"/>
    </source>
</evidence>
<name>A0ACB8RFY0_9AGAM</name>
<proteinExistence type="predicted"/>
<reference evidence="1" key="2">
    <citation type="journal article" date="2022" name="New Phytol.">
        <title>Evolutionary transition to the ectomycorrhizal habit in the genomes of a hyperdiverse lineage of mushroom-forming fungi.</title>
        <authorList>
            <person name="Looney B."/>
            <person name="Miyauchi S."/>
            <person name="Morin E."/>
            <person name="Drula E."/>
            <person name="Courty P.E."/>
            <person name="Kohler A."/>
            <person name="Kuo A."/>
            <person name="LaButti K."/>
            <person name="Pangilinan J."/>
            <person name="Lipzen A."/>
            <person name="Riley R."/>
            <person name="Andreopoulos W."/>
            <person name="He G."/>
            <person name="Johnson J."/>
            <person name="Nolan M."/>
            <person name="Tritt A."/>
            <person name="Barry K.W."/>
            <person name="Grigoriev I.V."/>
            <person name="Nagy L.G."/>
            <person name="Hibbett D."/>
            <person name="Henrissat B."/>
            <person name="Matheny P.B."/>
            <person name="Labbe J."/>
            <person name="Martin F.M."/>
        </authorList>
    </citation>
    <scope>NUCLEOTIDE SEQUENCE</scope>
    <source>
        <strain evidence="1">FP105234-sp</strain>
    </source>
</reference>
<protein>
    <submittedName>
        <fullName evidence="1">Uncharacterized protein</fullName>
    </submittedName>
</protein>
<dbReference type="EMBL" id="MU276063">
    <property type="protein sequence ID" value="KAI0042503.1"/>
    <property type="molecule type" value="Genomic_DNA"/>
</dbReference>
<organism evidence="1 2">
    <name type="scientific">Auriscalpium vulgare</name>
    <dbReference type="NCBI Taxonomy" id="40419"/>
    <lineage>
        <taxon>Eukaryota</taxon>
        <taxon>Fungi</taxon>
        <taxon>Dikarya</taxon>
        <taxon>Basidiomycota</taxon>
        <taxon>Agaricomycotina</taxon>
        <taxon>Agaricomycetes</taxon>
        <taxon>Russulales</taxon>
        <taxon>Auriscalpiaceae</taxon>
        <taxon>Auriscalpium</taxon>
    </lineage>
</organism>
<comment type="caution">
    <text evidence="1">The sequence shown here is derived from an EMBL/GenBank/DDBJ whole genome shotgun (WGS) entry which is preliminary data.</text>
</comment>